<protein>
    <submittedName>
        <fullName evidence="1">CTP synthetase</fullName>
    </submittedName>
</protein>
<comment type="caution">
    <text evidence="1">The sequence shown here is derived from an EMBL/GenBank/DDBJ whole genome shotgun (WGS) entry which is preliminary data.</text>
</comment>
<organism evidence="1 2">
    <name type="scientific">Halalkalicoccus tibetensis</name>
    <dbReference type="NCBI Taxonomy" id="175632"/>
    <lineage>
        <taxon>Archaea</taxon>
        <taxon>Methanobacteriati</taxon>
        <taxon>Methanobacteriota</taxon>
        <taxon>Stenosarchaea group</taxon>
        <taxon>Halobacteria</taxon>
        <taxon>Halobacteriales</taxon>
        <taxon>Halococcaceae</taxon>
        <taxon>Halalkalicoccus</taxon>
    </lineage>
</organism>
<sequence length="105" mass="10934">MSEAVIAGEDAEGLGEALEAEGFDVSRIEGFADREALEAAGIESADVFAITDTVHATGIPVARELNGSVRIVVYAHDSLPEFARPLADLSVDPNLLGPDAVAEEL</sequence>
<dbReference type="EMBL" id="JBHSXQ010000001">
    <property type="protein sequence ID" value="MFC6903915.1"/>
    <property type="molecule type" value="Genomic_DNA"/>
</dbReference>
<dbReference type="AlphaFoldDB" id="A0ABD5V3V7"/>
<dbReference type="Gene3D" id="3.40.50.720">
    <property type="entry name" value="NAD(P)-binding Rossmann-like Domain"/>
    <property type="match status" value="1"/>
</dbReference>
<name>A0ABD5V3V7_9EURY</name>
<dbReference type="RefSeq" id="WP_340602406.1">
    <property type="nucleotide sequence ID" value="NZ_JBBMXV010000001.1"/>
</dbReference>
<dbReference type="Pfam" id="PF23443">
    <property type="entry name" value="DUF7126"/>
    <property type="match status" value="1"/>
</dbReference>
<dbReference type="Proteomes" id="UP001596312">
    <property type="component" value="Unassembled WGS sequence"/>
</dbReference>
<reference evidence="1 2" key="1">
    <citation type="journal article" date="2019" name="Int. J. Syst. Evol. Microbiol.">
        <title>The Global Catalogue of Microorganisms (GCM) 10K type strain sequencing project: providing services to taxonomists for standard genome sequencing and annotation.</title>
        <authorList>
            <consortium name="The Broad Institute Genomics Platform"/>
            <consortium name="The Broad Institute Genome Sequencing Center for Infectious Disease"/>
            <person name="Wu L."/>
            <person name="Ma J."/>
        </authorList>
    </citation>
    <scope>NUCLEOTIDE SEQUENCE [LARGE SCALE GENOMIC DNA]</scope>
    <source>
        <strain evidence="1 2">CGMCC 1.3240</strain>
    </source>
</reference>
<keyword evidence="2" id="KW-1185">Reference proteome</keyword>
<evidence type="ECO:0000313" key="1">
    <source>
        <dbReference type="EMBL" id="MFC6903915.1"/>
    </source>
</evidence>
<evidence type="ECO:0000313" key="2">
    <source>
        <dbReference type="Proteomes" id="UP001596312"/>
    </source>
</evidence>
<accession>A0ABD5V3V7</accession>
<proteinExistence type="predicted"/>
<dbReference type="InterPro" id="IPR055550">
    <property type="entry name" value="DUF7126"/>
</dbReference>
<gene>
    <name evidence="1" type="ORF">ACFQGH_01740</name>
</gene>